<dbReference type="Gene3D" id="3.20.19.10">
    <property type="entry name" value="Aconitase, domain 4"/>
    <property type="match status" value="1"/>
</dbReference>
<proteinExistence type="predicted"/>
<dbReference type="InterPro" id="IPR001030">
    <property type="entry name" value="Acoase/IPM_deHydtase_lsu_aba"/>
</dbReference>
<sequence length="236" mass="24613">VSDGVEFYVAAASSEVQQDAEASGAWHDLVNAGAKVLPAGCGPCIGLGTGLLRDGEVGISATNRNFKGRMGSPNALAYLASPAVVAASAIAGKIADPATFSKSFEHASYAESPRISIVSTQTSNKPAVTEIKPVISGFPESIKAELLFCHADNLNTDAIYPGKYTYVDDLTPDQMAKVVMENYDPKFVDLVQQGDILVGGFNFGSGSSREQAATAIKAAGINLLLAGSFSETFKRN</sequence>
<evidence type="ECO:0000256" key="4">
    <source>
        <dbReference type="ARBA" id="ARBA00023239"/>
    </source>
</evidence>
<evidence type="ECO:0000313" key="7">
    <source>
        <dbReference type="EMBL" id="CAG8665664.1"/>
    </source>
</evidence>
<dbReference type="InterPro" id="IPR015928">
    <property type="entry name" value="Aconitase/3IPM_dehydase_swvl"/>
</dbReference>
<keyword evidence="3" id="KW-0411">Iron-sulfur</keyword>
<comment type="caution">
    <text evidence="7">The sequence shown here is derived from an EMBL/GenBank/DDBJ whole genome shotgun (WGS) entry which is preliminary data.</text>
</comment>
<dbReference type="PANTHER" id="PTHR43822">
    <property type="entry name" value="HOMOACONITASE, MITOCHONDRIAL-RELATED"/>
    <property type="match status" value="1"/>
</dbReference>
<accession>A0A9N9E9J4</accession>
<dbReference type="EMBL" id="CAJVPJ010006035">
    <property type="protein sequence ID" value="CAG8665664.1"/>
    <property type="molecule type" value="Genomic_DNA"/>
</dbReference>
<dbReference type="GO" id="GO:0170038">
    <property type="term" value="P:proteinogenic amino acid biosynthetic process"/>
    <property type="evidence" value="ECO:0007669"/>
    <property type="project" value="UniProtKB-ARBA"/>
</dbReference>
<evidence type="ECO:0000313" key="8">
    <source>
        <dbReference type="Proteomes" id="UP000789572"/>
    </source>
</evidence>
<feature type="non-terminal residue" evidence="7">
    <location>
        <position position="1"/>
    </location>
</feature>
<dbReference type="Gene3D" id="3.30.499.10">
    <property type="entry name" value="Aconitase, domain 3"/>
    <property type="match status" value="1"/>
</dbReference>
<dbReference type="InterPro" id="IPR015931">
    <property type="entry name" value="Acnase/IPM_dHydase_lsu_aba_1/3"/>
</dbReference>
<dbReference type="Pfam" id="PF00694">
    <property type="entry name" value="Aconitase_C"/>
    <property type="match status" value="1"/>
</dbReference>
<dbReference type="Proteomes" id="UP000789572">
    <property type="component" value="Unassembled WGS sequence"/>
</dbReference>
<keyword evidence="8" id="KW-1185">Reference proteome</keyword>
<feature type="domain" description="Aconitase A/isopropylmalate dehydratase small subunit swivel" evidence="6">
    <location>
        <begin position="137"/>
        <end position="236"/>
    </location>
</feature>
<dbReference type="SUPFAM" id="SSF52016">
    <property type="entry name" value="LeuD/IlvD-like"/>
    <property type="match status" value="1"/>
</dbReference>
<keyword evidence="2" id="KW-0408">Iron</keyword>
<dbReference type="SUPFAM" id="SSF53732">
    <property type="entry name" value="Aconitase iron-sulfur domain"/>
    <property type="match status" value="1"/>
</dbReference>
<evidence type="ECO:0000259" key="6">
    <source>
        <dbReference type="Pfam" id="PF00694"/>
    </source>
</evidence>
<dbReference type="InterPro" id="IPR036008">
    <property type="entry name" value="Aconitase_4Fe-4S_dom"/>
</dbReference>
<keyword evidence="1" id="KW-0479">Metal-binding</keyword>
<dbReference type="PANTHER" id="PTHR43822:SF2">
    <property type="entry name" value="HOMOACONITASE, MITOCHONDRIAL"/>
    <property type="match status" value="1"/>
</dbReference>
<feature type="domain" description="Aconitase/3-isopropylmalate dehydratase large subunit alpha/beta/alpha" evidence="5">
    <location>
        <begin position="1"/>
        <end position="92"/>
    </location>
</feature>
<dbReference type="Pfam" id="PF00330">
    <property type="entry name" value="Aconitase"/>
    <property type="match status" value="1"/>
</dbReference>
<dbReference type="PROSITE" id="PS01244">
    <property type="entry name" value="ACONITASE_2"/>
    <property type="match status" value="1"/>
</dbReference>
<protein>
    <submittedName>
        <fullName evidence="7">5962_t:CDS:1</fullName>
    </submittedName>
</protein>
<organism evidence="7 8">
    <name type="scientific">Paraglomus occultum</name>
    <dbReference type="NCBI Taxonomy" id="144539"/>
    <lineage>
        <taxon>Eukaryota</taxon>
        <taxon>Fungi</taxon>
        <taxon>Fungi incertae sedis</taxon>
        <taxon>Mucoromycota</taxon>
        <taxon>Glomeromycotina</taxon>
        <taxon>Glomeromycetes</taxon>
        <taxon>Paraglomerales</taxon>
        <taxon>Paraglomeraceae</taxon>
        <taxon>Paraglomus</taxon>
    </lineage>
</organism>
<evidence type="ECO:0000256" key="2">
    <source>
        <dbReference type="ARBA" id="ARBA00023004"/>
    </source>
</evidence>
<dbReference type="GO" id="GO:0046872">
    <property type="term" value="F:metal ion binding"/>
    <property type="evidence" value="ECO:0007669"/>
    <property type="project" value="UniProtKB-KW"/>
</dbReference>
<evidence type="ECO:0000259" key="5">
    <source>
        <dbReference type="Pfam" id="PF00330"/>
    </source>
</evidence>
<reference evidence="7" key="1">
    <citation type="submission" date="2021-06" db="EMBL/GenBank/DDBJ databases">
        <authorList>
            <person name="Kallberg Y."/>
            <person name="Tangrot J."/>
            <person name="Rosling A."/>
        </authorList>
    </citation>
    <scope>NUCLEOTIDE SEQUENCE</scope>
    <source>
        <strain evidence="7">IA702</strain>
    </source>
</reference>
<dbReference type="AlphaFoldDB" id="A0A9N9E9J4"/>
<dbReference type="GO" id="GO:0170034">
    <property type="term" value="P:L-amino acid biosynthetic process"/>
    <property type="evidence" value="ECO:0007669"/>
    <property type="project" value="UniProtKB-ARBA"/>
</dbReference>
<dbReference type="InterPro" id="IPR018136">
    <property type="entry name" value="Aconitase_4Fe-4S_BS"/>
</dbReference>
<evidence type="ECO:0000256" key="1">
    <source>
        <dbReference type="ARBA" id="ARBA00022723"/>
    </source>
</evidence>
<evidence type="ECO:0000256" key="3">
    <source>
        <dbReference type="ARBA" id="ARBA00023014"/>
    </source>
</evidence>
<gene>
    <name evidence="7" type="ORF">POCULU_LOCUS10688</name>
</gene>
<dbReference type="GO" id="GO:0051536">
    <property type="term" value="F:iron-sulfur cluster binding"/>
    <property type="evidence" value="ECO:0007669"/>
    <property type="project" value="UniProtKB-KW"/>
</dbReference>
<keyword evidence="4" id="KW-0456">Lyase</keyword>
<dbReference type="OrthoDB" id="10262323at2759"/>
<dbReference type="InterPro" id="IPR000573">
    <property type="entry name" value="AconitaseA/IPMdHydase_ssu_swvl"/>
</dbReference>
<dbReference type="InterPro" id="IPR050067">
    <property type="entry name" value="IPM_dehydratase_rel_enz"/>
</dbReference>
<dbReference type="GO" id="GO:0016829">
    <property type="term" value="F:lyase activity"/>
    <property type="evidence" value="ECO:0007669"/>
    <property type="project" value="UniProtKB-KW"/>
</dbReference>
<name>A0A9N9E9J4_9GLOM</name>
<feature type="non-terminal residue" evidence="7">
    <location>
        <position position="236"/>
    </location>
</feature>